<evidence type="ECO:0000313" key="5">
    <source>
        <dbReference type="EMBL" id="URE08452.1"/>
    </source>
</evidence>
<dbReference type="AlphaFoldDB" id="A0A9E7K8S5"/>
<evidence type="ECO:0000259" key="4">
    <source>
        <dbReference type="Pfam" id="PF23272"/>
    </source>
</evidence>
<name>A0A9E7K8S5_9LILI</name>
<feature type="domain" description="DUF7075" evidence="4">
    <location>
        <begin position="271"/>
        <end position="569"/>
    </location>
</feature>
<dbReference type="Proteomes" id="UP001055439">
    <property type="component" value="Chromosome 6"/>
</dbReference>
<sequence>MKDSGGDGSAAAERELPLSQKAVKVLGNVCFSAFVLSVLVFTVVAVTYQPPDPWLDSPKAIISKSLAATLPNATFRTDDSVLPTGEDLVPVPLRNDTAADAANDTIPADPANDTIPADPANNATAADGASVLLPSLPPPASDCDTDAPINCSDPRALVAIRRFNARVFRRSIVFLSYEKPVPGSASGECDAAWRFRNRREKSWRRYRDYRRFRLVPADNCSYEVVSAGKFRSGANAAPKPLPSRRSSSPSPPAQIPDAEINDTIPTLGSESDFRGGKYLYYTRGGDYCKGMNQYLWSFLCALGEAQFLNRTFVMDLNICLASTYNPSGRDEEGKDFRFYFDFEHLKESASLVEESEFLRDWRRWERSSGRKTGGKITVHKVPTYKVTPMQLKKDKSTIIWRQFDGPEPENYWYRVCEGRAAKYIQRPWQAIWKSKHLMNIVSQIAGRMDWDYDAVHVVRGEKARNKALWPNLDADTSPEALVQKLTKEIRQWRNLYIATNEPFYNYFDKLRSHYKVHLLDDYKEMWGNTSQWYNETMVLNNGRPVQFDGYMRVAVDTEVLYRAKHRVETFNNLTRDCKDGVNTDLLTVVMKI</sequence>
<keyword evidence="2" id="KW-1133">Transmembrane helix</keyword>
<evidence type="ECO:0000256" key="1">
    <source>
        <dbReference type="SAM" id="MobiDB-lite"/>
    </source>
</evidence>
<evidence type="ECO:0008006" key="7">
    <source>
        <dbReference type="Google" id="ProtNLM"/>
    </source>
</evidence>
<keyword evidence="2" id="KW-0812">Transmembrane</keyword>
<keyword evidence="2" id="KW-0472">Membrane</keyword>
<dbReference type="GO" id="GO:0005794">
    <property type="term" value="C:Golgi apparatus"/>
    <property type="evidence" value="ECO:0007669"/>
    <property type="project" value="TreeGrafter"/>
</dbReference>
<reference evidence="5" key="1">
    <citation type="submission" date="2022-05" db="EMBL/GenBank/DDBJ databases">
        <title>The Musa troglodytarum L. genome provides insights into the mechanism of non-climacteric behaviour and enrichment of carotenoids.</title>
        <authorList>
            <person name="Wang J."/>
        </authorList>
    </citation>
    <scope>NUCLEOTIDE SEQUENCE</scope>
    <source>
        <tissue evidence="5">Leaf</tissue>
    </source>
</reference>
<dbReference type="PANTHER" id="PTHR31469">
    <property type="entry name" value="OS07G0633600 PROTEIN"/>
    <property type="match status" value="1"/>
</dbReference>
<dbReference type="OrthoDB" id="2015179at2759"/>
<gene>
    <name evidence="5" type="ORF">MUK42_03950</name>
</gene>
<keyword evidence="6" id="KW-1185">Reference proteome</keyword>
<feature type="transmembrane region" description="Helical" evidence="2">
    <location>
        <begin position="25"/>
        <end position="48"/>
    </location>
</feature>
<protein>
    <recommendedName>
        <fullName evidence="7">O-fucosyltransferase family protein</fullName>
    </recommendedName>
</protein>
<evidence type="ECO:0000259" key="3">
    <source>
        <dbReference type="Pfam" id="PF23269"/>
    </source>
</evidence>
<evidence type="ECO:0000313" key="6">
    <source>
        <dbReference type="Proteomes" id="UP001055439"/>
    </source>
</evidence>
<dbReference type="InterPro" id="IPR055503">
    <property type="entry name" value="DUF7075"/>
</dbReference>
<feature type="domain" description="DUF7074" evidence="3">
    <location>
        <begin position="147"/>
        <end position="232"/>
    </location>
</feature>
<dbReference type="Pfam" id="PF23269">
    <property type="entry name" value="DUF7074"/>
    <property type="match status" value="1"/>
</dbReference>
<dbReference type="InterPro" id="IPR055502">
    <property type="entry name" value="DUF7074"/>
</dbReference>
<dbReference type="EMBL" id="CP097508">
    <property type="protein sequence ID" value="URE08452.1"/>
    <property type="molecule type" value="Genomic_DNA"/>
</dbReference>
<feature type="region of interest" description="Disordered" evidence="1">
    <location>
        <begin position="233"/>
        <end position="261"/>
    </location>
</feature>
<accession>A0A9E7K8S5</accession>
<organism evidence="5 6">
    <name type="scientific">Musa troglodytarum</name>
    <name type="common">fe'i banana</name>
    <dbReference type="NCBI Taxonomy" id="320322"/>
    <lineage>
        <taxon>Eukaryota</taxon>
        <taxon>Viridiplantae</taxon>
        <taxon>Streptophyta</taxon>
        <taxon>Embryophyta</taxon>
        <taxon>Tracheophyta</taxon>
        <taxon>Spermatophyta</taxon>
        <taxon>Magnoliopsida</taxon>
        <taxon>Liliopsida</taxon>
        <taxon>Zingiberales</taxon>
        <taxon>Musaceae</taxon>
        <taxon>Musa</taxon>
    </lineage>
</organism>
<proteinExistence type="predicted"/>
<dbReference type="Pfam" id="PF23272">
    <property type="entry name" value="DUF7075"/>
    <property type="match status" value="1"/>
</dbReference>
<dbReference type="PANTHER" id="PTHR31469:SF4">
    <property type="entry name" value="O-FUCOSYLTRANSFERASE FAMILY PROTEIN"/>
    <property type="match status" value="1"/>
</dbReference>
<evidence type="ECO:0000256" key="2">
    <source>
        <dbReference type="SAM" id="Phobius"/>
    </source>
</evidence>
<feature type="region of interest" description="Disordered" evidence="1">
    <location>
        <begin position="101"/>
        <end position="121"/>
    </location>
</feature>